<dbReference type="RefSeq" id="WP_390297130.1">
    <property type="nucleotide sequence ID" value="NZ_JBHULI010000001.1"/>
</dbReference>
<feature type="domain" description="Helicase ATP-binding" evidence="2">
    <location>
        <begin position="363"/>
        <end position="521"/>
    </location>
</feature>
<dbReference type="Gene3D" id="3.90.1570.30">
    <property type="match status" value="1"/>
</dbReference>
<dbReference type="Pfam" id="PF04851">
    <property type="entry name" value="ResIII"/>
    <property type="match status" value="1"/>
</dbReference>
<evidence type="ECO:0000259" key="2">
    <source>
        <dbReference type="PROSITE" id="PS51192"/>
    </source>
</evidence>
<dbReference type="CDD" id="cd18032">
    <property type="entry name" value="DEXHc_RE_I_III_res"/>
    <property type="match status" value="1"/>
</dbReference>
<dbReference type="Pfam" id="PF08463">
    <property type="entry name" value="EcoEI_R_C"/>
    <property type="match status" value="1"/>
</dbReference>
<evidence type="ECO:0000313" key="4">
    <source>
        <dbReference type="Proteomes" id="UP001597460"/>
    </source>
</evidence>
<protein>
    <submittedName>
        <fullName evidence="3">DEAD/DEAH box helicase family protein</fullName>
    </submittedName>
</protein>
<dbReference type="PANTHER" id="PTHR47396:SF1">
    <property type="entry name" value="ATP-DEPENDENT HELICASE IRC3-RELATED"/>
    <property type="match status" value="1"/>
</dbReference>
<evidence type="ECO:0000313" key="3">
    <source>
        <dbReference type="EMBL" id="MFD2530973.1"/>
    </source>
</evidence>
<gene>
    <name evidence="3" type="ORF">ACFSVN_00775</name>
</gene>
<dbReference type="GO" id="GO:0004386">
    <property type="term" value="F:helicase activity"/>
    <property type="evidence" value="ECO:0007669"/>
    <property type="project" value="UniProtKB-KW"/>
</dbReference>
<dbReference type="InterPro" id="IPR007409">
    <property type="entry name" value="Restrct_endonuc_type1_HsdR_N"/>
</dbReference>
<dbReference type="InterPro" id="IPR050742">
    <property type="entry name" value="Helicase_Restrict-Modif_Enz"/>
</dbReference>
<keyword evidence="3" id="KW-0378">Hydrolase</keyword>
<dbReference type="InterPro" id="IPR025285">
    <property type="entry name" value="DUF4145"/>
</dbReference>
<evidence type="ECO:0000256" key="1">
    <source>
        <dbReference type="SAM" id="Coils"/>
    </source>
</evidence>
<dbReference type="InterPro" id="IPR027417">
    <property type="entry name" value="P-loop_NTPase"/>
</dbReference>
<dbReference type="SMART" id="SM00487">
    <property type="entry name" value="DEXDc"/>
    <property type="match status" value="1"/>
</dbReference>
<organism evidence="3 4">
    <name type="scientific">Gracilimonas halophila</name>
    <dbReference type="NCBI Taxonomy" id="1834464"/>
    <lineage>
        <taxon>Bacteria</taxon>
        <taxon>Pseudomonadati</taxon>
        <taxon>Balneolota</taxon>
        <taxon>Balneolia</taxon>
        <taxon>Balneolales</taxon>
        <taxon>Balneolaceae</taxon>
        <taxon>Gracilimonas</taxon>
    </lineage>
</organism>
<dbReference type="InterPro" id="IPR006935">
    <property type="entry name" value="Helicase/UvrB_N"/>
</dbReference>
<dbReference type="SUPFAM" id="SSF52540">
    <property type="entry name" value="P-loop containing nucleoside triphosphate hydrolases"/>
    <property type="match status" value="2"/>
</dbReference>
<dbReference type="EMBL" id="JBHULI010000001">
    <property type="protein sequence ID" value="MFD2530973.1"/>
    <property type="molecule type" value="Genomic_DNA"/>
</dbReference>
<keyword evidence="1" id="KW-0175">Coiled coil</keyword>
<dbReference type="Gene3D" id="3.40.50.300">
    <property type="entry name" value="P-loop containing nucleotide triphosphate hydrolases"/>
    <property type="match status" value="2"/>
</dbReference>
<dbReference type="CDD" id="cd18799">
    <property type="entry name" value="SF2_C_EcoAI-like"/>
    <property type="match status" value="1"/>
</dbReference>
<dbReference type="Pfam" id="PF13643">
    <property type="entry name" value="DUF4145"/>
    <property type="match status" value="1"/>
</dbReference>
<keyword evidence="3" id="KW-0347">Helicase</keyword>
<keyword evidence="3" id="KW-0547">Nucleotide-binding</keyword>
<proteinExistence type="predicted"/>
<reference evidence="4" key="1">
    <citation type="journal article" date="2019" name="Int. J. Syst. Evol. Microbiol.">
        <title>The Global Catalogue of Microorganisms (GCM) 10K type strain sequencing project: providing services to taxonomists for standard genome sequencing and annotation.</title>
        <authorList>
            <consortium name="The Broad Institute Genomics Platform"/>
            <consortium name="The Broad Institute Genome Sequencing Center for Infectious Disease"/>
            <person name="Wu L."/>
            <person name="Ma J."/>
        </authorList>
    </citation>
    <scope>NUCLEOTIDE SEQUENCE [LARGE SCALE GENOMIC DNA]</scope>
    <source>
        <strain evidence="4">KCTC 52042</strain>
    </source>
</reference>
<dbReference type="Pfam" id="PF04313">
    <property type="entry name" value="HSDR_N"/>
    <property type="match status" value="1"/>
</dbReference>
<dbReference type="PROSITE" id="PS51192">
    <property type="entry name" value="HELICASE_ATP_BIND_1"/>
    <property type="match status" value="1"/>
</dbReference>
<keyword evidence="4" id="KW-1185">Reference proteome</keyword>
<dbReference type="InterPro" id="IPR014001">
    <property type="entry name" value="Helicase_ATP-bd"/>
</dbReference>
<sequence>MSNFDFLHPDWPEFIDNAKAVEKLVHFDPRGACGRARHLIEQVVLWMYEHDEDLELPYDTGLYNITNEMGFKKIIGYQVYEKIKVIRKVGNIALHDNKRVTEDDALRVCREVFHVMYWLYSTYTTDEEPKPELEFDPDKVPKVESASKESLARLQELEFQMEERADRLRELQQSLEEKDKALEQRNREIKQMRLQTRKYADNHDYNEAETRELLIDVMLRESGWDPAERNVREYEVSGMPNKSGTGYVDYVLWDDNGKPLALVEAKRTTRSYDEGQHQAKLYADCLEKEFGVRPVIFMSNGYEIWIWDDEQYPPRSVLGFYTKDSLQKLFFQRANKESLKLAEVNKKITGRYYQVAAIRRVGERFQEGHRRALLVMATGTGKTRTAISITDMVLKKKWAKRVLFLADRNALVKQAYKNYAEHLPEVPIVNLVEEKNDDAARVVFSTYPTMLNQIENLEEGKRKFDPGHFDLVIIDEAHRSVYNKYQAIFDYFDSLLLGLTATPKEDVDHDTYNLFNAEQGNPTYAYGLEEAVSDGYLVPPKTISVLGKFITEGIKYAELSEEEKKQYDDLLADDETGAVPDHIDPGKLNAWLFNEDTVEKVLKQLMEHGIKVEGGDRLGDTIMFAKNHKHAVFIKEVFDKNFPQYAGKFAKVIDNKVEYAQDLVEKFCLPDERPVIAISVDMMDTGIDAPDCVNLVFFKPVRSKAKFNQMIGRGTRLREDLFGPGSDKQHFLIFDYCGNFEFFEQNPEGYETTSSASITAKIFEKRLLLTAKLKNEPYNRDEELQQYRTNLLDLLHQQVSNLERQSVQVRPKLKLVDKLSERAVWDHLQPQERKEIVRELAELIPANIDEDEMSRRFDLLMLTLQHEEMDGVLQQKKTKEVVIELAEHLYSKKHIPAVKKVLPTVEKAISEEFWTSPKVTNLEEIRQQLRDLMHLIERKSRAPVYTDFEDEFGEIEIDDSFASDSGVNKDRYLRKIRKFIEEHSNHLIIEKIRKAKPLTDKDLETLEQFLLESDPSISPEEFHELVGKNLKVVEFVRSVSGLDREAVVKEFDQFLQNNQLSSNQIQFIEQMIEFYTEKGHLDVANLYEPPFNFIDEDGLDGVFDNNAKVIDLLVEKVRGLNEIKVG</sequence>
<dbReference type="PANTHER" id="PTHR47396">
    <property type="entry name" value="TYPE I RESTRICTION ENZYME ECOKI R PROTEIN"/>
    <property type="match status" value="1"/>
</dbReference>
<dbReference type="Proteomes" id="UP001597460">
    <property type="component" value="Unassembled WGS sequence"/>
</dbReference>
<dbReference type="InterPro" id="IPR013670">
    <property type="entry name" value="EcoEI_R_C_dom"/>
</dbReference>
<comment type="caution">
    <text evidence="3">The sequence shown here is derived from an EMBL/GenBank/DDBJ whole genome shotgun (WGS) entry which is preliminary data.</text>
</comment>
<name>A0ABW5JE14_9BACT</name>
<keyword evidence="3" id="KW-0067">ATP-binding</keyword>
<feature type="coiled-coil region" evidence="1">
    <location>
        <begin position="151"/>
        <end position="195"/>
    </location>
</feature>
<accession>A0ABW5JE14</accession>